<protein>
    <recommendedName>
        <fullName evidence="3">C2H2-type domain-containing protein</fullName>
    </recommendedName>
</protein>
<dbReference type="Pfam" id="PF00096">
    <property type="entry name" value="zf-C2H2"/>
    <property type="match status" value="1"/>
</dbReference>
<evidence type="ECO:0000313" key="5">
    <source>
        <dbReference type="Proteomes" id="UP001162483"/>
    </source>
</evidence>
<sequence>MIKEEKIPIKITTGGQQNGNNPKNQPNVSSYCEKKDDDITSDSSEDNNVTPNLPAVTHHAAPSRGERFRCPKCGKCFAQRAKLKSHQRGHKGRNRIHVLNVGN</sequence>
<dbReference type="InterPro" id="IPR036236">
    <property type="entry name" value="Znf_C2H2_sf"/>
</dbReference>
<accession>A0ABN9EKT3</accession>
<feature type="non-terminal residue" evidence="4">
    <location>
        <position position="103"/>
    </location>
</feature>
<feature type="compositionally biased region" description="Basic residues" evidence="2">
    <location>
        <begin position="84"/>
        <end position="96"/>
    </location>
</feature>
<evidence type="ECO:0000259" key="3">
    <source>
        <dbReference type="PROSITE" id="PS50157"/>
    </source>
</evidence>
<keyword evidence="1" id="KW-0862">Zinc</keyword>
<reference evidence="4" key="1">
    <citation type="submission" date="2023-05" db="EMBL/GenBank/DDBJ databases">
        <authorList>
            <person name="Stuckert A."/>
        </authorList>
    </citation>
    <scope>NUCLEOTIDE SEQUENCE</scope>
</reference>
<keyword evidence="1" id="KW-0479">Metal-binding</keyword>
<dbReference type="PROSITE" id="PS50157">
    <property type="entry name" value="ZINC_FINGER_C2H2_2"/>
    <property type="match status" value="1"/>
</dbReference>
<dbReference type="SUPFAM" id="SSF57667">
    <property type="entry name" value="beta-beta-alpha zinc fingers"/>
    <property type="match status" value="1"/>
</dbReference>
<dbReference type="PROSITE" id="PS00028">
    <property type="entry name" value="ZINC_FINGER_C2H2_1"/>
    <property type="match status" value="1"/>
</dbReference>
<dbReference type="EMBL" id="CATNWA010015544">
    <property type="protein sequence ID" value="CAI9584391.1"/>
    <property type="molecule type" value="Genomic_DNA"/>
</dbReference>
<dbReference type="Proteomes" id="UP001162483">
    <property type="component" value="Unassembled WGS sequence"/>
</dbReference>
<feature type="domain" description="C2H2-type" evidence="3">
    <location>
        <begin position="68"/>
        <end position="95"/>
    </location>
</feature>
<name>A0ABN9EKT3_9NEOB</name>
<organism evidence="4 5">
    <name type="scientific">Staurois parvus</name>
    <dbReference type="NCBI Taxonomy" id="386267"/>
    <lineage>
        <taxon>Eukaryota</taxon>
        <taxon>Metazoa</taxon>
        <taxon>Chordata</taxon>
        <taxon>Craniata</taxon>
        <taxon>Vertebrata</taxon>
        <taxon>Euteleostomi</taxon>
        <taxon>Amphibia</taxon>
        <taxon>Batrachia</taxon>
        <taxon>Anura</taxon>
        <taxon>Neobatrachia</taxon>
        <taxon>Ranoidea</taxon>
        <taxon>Ranidae</taxon>
        <taxon>Staurois</taxon>
    </lineage>
</organism>
<gene>
    <name evidence="4" type="ORF">SPARVUS_LOCUS10001915</name>
</gene>
<feature type="region of interest" description="Disordered" evidence="2">
    <location>
        <begin position="1"/>
        <end position="65"/>
    </location>
</feature>
<evidence type="ECO:0000256" key="1">
    <source>
        <dbReference type="PROSITE-ProRule" id="PRU00042"/>
    </source>
</evidence>
<feature type="region of interest" description="Disordered" evidence="2">
    <location>
        <begin position="84"/>
        <end position="103"/>
    </location>
</feature>
<dbReference type="Gene3D" id="3.30.160.60">
    <property type="entry name" value="Classic Zinc Finger"/>
    <property type="match status" value="1"/>
</dbReference>
<comment type="caution">
    <text evidence="4">The sequence shown here is derived from an EMBL/GenBank/DDBJ whole genome shotgun (WGS) entry which is preliminary data.</text>
</comment>
<dbReference type="InterPro" id="IPR013087">
    <property type="entry name" value="Znf_C2H2_type"/>
</dbReference>
<keyword evidence="5" id="KW-1185">Reference proteome</keyword>
<evidence type="ECO:0000256" key="2">
    <source>
        <dbReference type="SAM" id="MobiDB-lite"/>
    </source>
</evidence>
<evidence type="ECO:0000313" key="4">
    <source>
        <dbReference type="EMBL" id="CAI9584391.1"/>
    </source>
</evidence>
<dbReference type="SMART" id="SM00355">
    <property type="entry name" value="ZnF_C2H2"/>
    <property type="match status" value="1"/>
</dbReference>
<feature type="compositionally biased region" description="Low complexity" evidence="2">
    <location>
        <begin position="9"/>
        <end position="27"/>
    </location>
</feature>
<proteinExistence type="predicted"/>
<keyword evidence="1" id="KW-0863">Zinc-finger</keyword>